<evidence type="ECO:0000313" key="6">
    <source>
        <dbReference type="EMBL" id="XBO36886.1"/>
    </source>
</evidence>
<dbReference type="SUPFAM" id="SSF53955">
    <property type="entry name" value="Lysozyme-like"/>
    <property type="match status" value="1"/>
</dbReference>
<dbReference type="InterPro" id="IPR000189">
    <property type="entry name" value="Transglyc_AS"/>
</dbReference>
<evidence type="ECO:0000256" key="1">
    <source>
        <dbReference type="ARBA" id="ARBA00007734"/>
    </source>
</evidence>
<dbReference type="GO" id="GO:0042597">
    <property type="term" value="C:periplasmic space"/>
    <property type="evidence" value="ECO:0007669"/>
    <property type="project" value="InterPro"/>
</dbReference>
<dbReference type="SUPFAM" id="SSF48435">
    <property type="entry name" value="Bacterial muramidases"/>
    <property type="match status" value="1"/>
</dbReference>
<dbReference type="Pfam" id="PF01464">
    <property type="entry name" value="SLT"/>
    <property type="match status" value="1"/>
</dbReference>
<dbReference type="InterPro" id="IPR008939">
    <property type="entry name" value="Lytic_TGlycosylase_superhlx_U"/>
</dbReference>
<feature type="region of interest" description="Disordered" evidence="4">
    <location>
        <begin position="30"/>
        <end position="105"/>
    </location>
</feature>
<dbReference type="GO" id="GO:0016020">
    <property type="term" value="C:membrane"/>
    <property type="evidence" value="ECO:0007669"/>
    <property type="project" value="InterPro"/>
</dbReference>
<dbReference type="PANTHER" id="PTHR37423:SF2">
    <property type="entry name" value="MEMBRANE-BOUND LYTIC MUREIN TRANSGLYCOSYLASE C"/>
    <property type="match status" value="1"/>
</dbReference>
<keyword evidence="3" id="KW-0732">Signal</keyword>
<feature type="compositionally biased region" description="Low complexity" evidence="4">
    <location>
        <begin position="88"/>
        <end position="105"/>
    </location>
</feature>
<proteinExistence type="inferred from homology"/>
<dbReference type="PROSITE" id="PS00922">
    <property type="entry name" value="TRANSGLYCOSYLASE"/>
    <property type="match status" value="1"/>
</dbReference>
<evidence type="ECO:0000259" key="5">
    <source>
        <dbReference type="Pfam" id="PF01464"/>
    </source>
</evidence>
<dbReference type="RefSeq" id="WP_406853703.1">
    <property type="nucleotide sequence ID" value="NZ_CP157484.1"/>
</dbReference>
<organism evidence="6">
    <name type="scientific">Alsobacter sp. KACC 23698</name>
    <dbReference type="NCBI Taxonomy" id="3149229"/>
    <lineage>
        <taxon>Bacteria</taxon>
        <taxon>Pseudomonadati</taxon>
        <taxon>Pseudomonadota</taxon>
        <taxon>Alphaproteobacteria</taxon>
        <taxon>Hyphomicrobiales</taxon>
        <taxon>Alsobacteraceae</taxon>
        <taxon>Alsobacter</taxon>
    </lineage>
</organism>
<gene>
    <name evidence="6" type="ORF">ABEG18_14170</name>
</gene>
<evidence type="ECO:0000256" key="3">
    <source>
        <dbReference type="ARBA" id="ARBA00022729"/>
    </source>
</evidence>
<dbReference type="EMBL" id="CP157484">
    <property type="protein sequence ID" value="XBO36886.1"/>
    <property type="molecule type" value="Genomic_DNA"/>
</dbReference>
<dbReference type="GO" id="GO:0004553">
    <property type="term" value="F:hydrolase activity, hydrolyzing O-glycosyl compounds"/>
    <property type="evidence" value="ECO:0007669"/>
    <property type="project" value="InterPro"/>
</dbReference>
<comment type="similarity">
    <text evidence="1">Belongs to the transglycosylase Slt family.</text>
</comment>
<name>A0AAU7J934_9HYPH</name>
<accession>A0AAU7J934</accession>
<evidence type="ECO:0000256" key="2">
    <source>
        <dbReference type="ARBA" id="ARBA00009387"/>
    </source>
</evidence>
<evidence type="ECO:0000256" key="4">
    <source>
        <dbReference type="SAM" id="MobiDB-lite"/>
    </source>
</evidence>
<feature type="compositionally biased region" description="Low complexity" evidence="4">
    <location>
        <begin position="46"/>
        <end position="80"/>
    </location>
</feature>
<comment type="similarity">
    <text evidence="2">Belongs to the virb1 family.</text>
</comment>
<protein>
    <submittedName>
        <fullName evidence="6">Lytic transglycosylase domain-containing protein</fullName>
    </submittedName>
</protein>
<dbReference type="InterPro" id="IPR023346">
    <property type="entry name" value="Lysozyme-like_dom_sf"/>
</dbReference>
<dbReference type="InterPro" id="IPR008258">
    <property type="entry name" value="Transglycosylase_SLT_dom_1"/>
</dbReference>
<dbReference type="Gene3D" id="1.25.20.10">
    <property type="entry name" value="Bacterial muramidases"/>
    <property type="match status" value="1"/>
</dbReference>
<dbReference type="Gene3D" id="1.10.530.10">
    <property type="match status" value="1"/>
</dbReference>
<dbReference type="GO" id="GO:0008933">
    <property type="term" value="F:peptidoglycan lytic transglycosylase activity"/>
    <property type="evidence" value="ECO:0007669"/>
    <property type="project" value="InterPro"/>
</dbReference>
<dbReference type="CDD" id="cd13401">
    <property type="entry name" value="Slt70-like"/>
    <property type="match status" value="1"/>
</dbReference>
<sequence length="741" mass="79271">MMASADGGATDISAAIHPLASVLASIGSSPAAPVTVAPEKTPAPEKPASTDAAVPAVTAPASSGSSAAEPASVAAPGAAPDLRRDAEAAPASPGASATGAAAPALAEPPKPAMDLAALKGAVDLYRKGDLAAADAAAAAIPDATSRRLLEWVAIRYMARDLGFARIDAFIRANPDWPTQKLMRRRAEEALVAERQKAAVVRAFFKGRAPLTAGGKIALARALIEEDKGAEAAALVRSAWRNDNFGQEMESRFLETFPELLEAADHRARMETLLFAEDWAGALRVANKAGGDAVKLAKARAAVGRSASNAAQALEEVPKELRKDPAYLFARAQFLRRQEKFVDAGKALTATPREAVRPDTADEWWTERRLVARKLLDLGEQKLAYDVASGMPADAPAKTRTDAEFHAGWIALRFLNQPLVAEKHFADIAKAASTPMTTARAEYWLGRAAEAAGQPAEEHYRKAAQHGITYYGQLARARLDWRDLPVRRVLRGELTLPDSVGALRAVRMLYEADARDVAQPLMADLANTLEDPGELDALARIPAEKGDARGLLIVGKAATQRGFPLDEHAFPTIGVPELNLAANAVEKPLVFAIARQESAFDPKVVSSAGARGLMQLMPATARQTAQRTGVGYDADKLTADPGYNARLGAAHLGDLVGDWKGSYVLTIASYNAGGGNVRKWIDAYGDPRSSAIDPVDWVERIPFTETRNYVQRVMENLQVYRCRLTERSTLLIGDDFKRGVNR</sequence>
<dbReference type="AlphaFoldDB" id="A0AAU7J934"/>
<dbReference type="GO" id="GO:0000270">
    <property type="term" value="P:peptidoglycan metabolic process"/>
    <property type="evidence" value="ECO:0007669"/>
    <property type="project" value="InterPro"/>
</dbReference>
<feature type="domain" description="Transglycosylase SLT" evidence="5">
    <location>
        <begin position="581"/>
        <end position="685"/>
    </location>
</feature>
<dbReference type="PANTHER" id="PTHR37423">
    <property type="entry name" value="SOLUBLE LYTIC MUREIN TRANSGLYCOSYLASE-RELATED"/>
    <property type="match status" value="1"/>
</dbReference>
<reference evidence="6" key="1">
    <citation type="submission" date="2024-05" db="EMBL/GenBank/DDBJ databases">
        <authorList>
            <person name="Kim S."/>
            <person name="Heo J."/>
            <person name="Choi H."/>
            <person name="Choi Y."/>
            <person name="Kwon S.-W."/>
            <person name="Kim Y."/>
        </authorList>
    </citation>
    <scope>NUCLEOTIDE SEQUENCE</scope>
    <source>
        <strain evidence="6">KACC 23698</strain>
    </source>
</reference>